<protein>
    <submittedName>
        <fullName evidence="7">Alanine--glyoxylate aminotransferase family protein</fullName>
    </submittedName>
</protein>
<evidence type="ECO:0000256" key="4">
    <source>
        <dbReference type="PIRSR" id="PIRSR000524-1"/>
    </source>
</evidence>
<dbReference type="GO" id="GO:0004760">
    <property type="term" value="F:L-serine-pyruvate transaminase activity"/>
    <property type="evidence" value="ECO:0007669"/>
    <property type="project" value="TreeGrafter"/>
</dbReference>
<evidence type="ECO:0000313" key="8">
    <source>
        <dbReference type="Proteomes" id="UP000658278"/>
    </source>
</evidence>
<dbReference type="InterPro" id="IPR015422">
    <property type="entry name" value="PyrdxlP-dep_Trfase_small"/>
</dbReference>
<accession>A0A934RB94</accession>
<sequence>MPTPKLFAPGPVDVSPETFAAMSHTMIGHRGSDFEELYASLRPGLQSLIGTSRPVFTSTSSAWGVMEGSLRNLVRNKVLCLCCGAFSDKWFDVANKLGYEADKIQVEWGEAIDPEAVRAKLAEGGFDTVTFIHSETSTGVLNDLAGIAAVVKSFPDTMLVVDTVSSLSTVPINMDEIGADVILAGVQKALALPPGLAVFAVSEAATERAKGTPNRGYYFDFLEFEKNDAKNNTPSTPSISILYGLQYILGQIEKEGLENRFARHAETNAMIHAWGARHGFQLFAPEGRRSKALTCFATPDGFDLSGFIKELKTKHNLLINGGYGKIKGTTFRISNMGNETVETVQELIDAMDNVLG</sequence>
<dbReference type="GO" id="GO:0008453">
    <property type="term" value="F:alanine-glyoxylate transaminase activity"/>
    <property type="evidence" value="ECO:0007669"/>
    <property type="project" value="TreeGrafter"/>
</dbReference>
<dbReference type="GO" id="GO:0019265">
    <property type="term" value="P:glycine biosynthetic process, by transamination of glyoxylate"/>
    <property type="evidence" value="ECO:0007669"/>
    <property type="project" value="TreeGrafter"/>
</dbReference>
<evidence type="ECO:0000256" key="1">
    <source>
        <dbReference type="ARBA" id="ARBA00001933"/>
    </source>
</evidence>
<comment type="cofactor">
    <cofactor evidence="1 5">
        <name>pyridoxal 5'-phosphate</name>
        <dbReference type="ChEBI" id="CHEBI:597326"/>
    </cofactor>
</comment>
<name>A0A934RB94_9BACT</name>
<gene>
    <name evidence="7" type="ORF">JIN81_10050</name>
</gene>
<dbReference type="Gene3D" id="3.90.1150.10">
    <property type="entry name" value="Aspartate Aminotransferase, domain 1"/>
    <property type="match status" value="1"/>
</dbReference>
<comment type="caution">
    <text evidence="7">The sequence shown here is derived from an EMBL/GenBank/DDBJ whole genome shotgun (WGS) entry which is preliminary data.</text>
</comment>
<evidence type="ECO:0000256" key="5">
    <source>
        <dbReference type="PIRSR" id="PIRSR000524-50"/>
    </source>
</evidence>
<dbReference type="AlphaFoldDB" id="A0A934RB94"/>
<dbReference type="InterPro" id="IPR024169">
    <property type="entry name" value="SP_NH2Trfase/AEP_transaminase"/>
</dbReference>
<dbReference type="PANTHER" id="PTHR21152">
    <property type="entry name" value="AMINOTRANSFERASE CLASS V"/>
    <property type="match status" value="1"/>
</dbReference>
<evidence type="ECO:0000313" key="7">
    <source>
        <dbReference type="EMBL" id="MBK1827365.1"/>
    </source>
</evidence>
<evidence type="ECO:0000256" key="3">
    <source>
        <dbReference type="ARBA" id="ARBA00022898"/>
    </source>
</evidence>
<keyword evidence="7" id="KW-0808">Transferase</keyword>
<dbReference type="InterPro" id="IPR015421">
    <property type="entry name" value="PyrdxlP-dep_Trfase_major"/>
</dbReference>
<feature type="binding site" evidence="4">
    <location>
        <position position="332"/>
    </location>
    <ligand>
        <name>substrate</name>
    </ligand>
</feature>
<reference evidence="7" key="1">
    <citation type="submission" date="2021-01" db="EMBL/GenBank/DDBJ databases">
        <title>Modified the classification status of verrucomicrobia.</title>
        <authorList>
            <person name="Feng X."/>
        </authorList>
    </citation>
    <scope>NUCLEOTIDE SEQUENCE</scope>
    <source>
        <strain evidence="7">KCTC 22201</strain>
    </source>
</reference>
<dbReference type="SUPFAM" id="SSF53383">
    <property type="entry name" value="PLP-dependent transferases"/>
    <property type="match status" value="1"/>
</dbReference>
<dbReference type="Gene3D" id="3.40.640.10">
    <property type="entry name" value="Type I PLP-dependent aspartate aminotransferase-like (Major domain)"/>
    <property type="match status" value="1"/>
</dbReference>
<dbReference type="RefSeq" id="WP_200278813.1">
    <property type="nucleotide sequence ID" value="NZ_JAENII010000006.1"/>
</dbReference>
<proteinExistence type="inferred from homology"/>
<keyword evidence="7" id="KW-0032">Aminotransferase</keyword>
<dbReference type="PIRSF" id="PIRSF000524">
    <property type="entry name" value="SPT"/>
    <property type="match status" value="1"/>
</dbReference>
<dbReference type="EMBL" id="JAENII010000006">
    <property type="protein sequence ID" value="MBK1827365.1"/>
    <property type="molecule type" value="Genomic_DNA"/>
</dbReference>
<keyword evidence="3 5" id="KW-0663">Pyridoxal phosphate</keyword>
<evidence type="ECO:0000259" key="6">
    <source>
        <dbReference type="Pfam" id="PF00266"/>
    </source>
</evidence>
<dbReference type="Proteomes" id="UP000658278">
    <property type="component" value="Unassembled WGS sequence"/>
</dbReference>
<feature type="modified residue" description="N6-(pyridoxal phosphate)lysine" evidence="5">
    <location>
        <position position="188"/>
    </location>
</feature>
<evidence type="ECO:0000256" key="2">
    <source>
        <dbReference type="ARBA" id="ARBA00009236"/>
    </source>
</evidence>
<keyword evidence="8" id="KW-1185">Reference proteome</keyword>
<dbReference type="Pfam" id="PF00266">
    <property type="entry name" value="Aminotran_5"/>
    <property type="match status" value="1"/>
</dbReference>
<organism evidence="7 8">
    <name type="scientific">Haloferula rosea</name>
    <dbReference type="NCBI Taxonomy" id="490093"/>
    <lineage>
        <taxon>Bacteria</taxon>
        <taxon>Pseudomonadati</taxon>
        <taxon>Verrucomicrobiota</taxon>
        <taxon>Verrucomicrobiia</taxon>
        <taxon>Verrucomicrobiales</taxon>
        <taxon>Verrucomicrobiaceae</taxon>
        <taxon>Haloferula</taxon>
    </lineage>
</organism>
<dbReference type="InterPro" id="IPR000192">
    <property type="entry name" value="Aminotrans_V_dom"/>
</dbReference>
<dbReference type="PANTHER" id="PTHR21152:SF40">
    <property type="entry name" value="ALANINE--GLYOXYLATE AMINOTRANSFERASE"/>
    <property type="match status" value="1"/>
</dbReference>
<dbReference type="InterPro" id="IPR015424">
    <property type="entry name" value="PyrdxlP-dep_Trfase"/>
</dbReference>
<comment type="similarity">
    <text evidence="2">Belongs to the class-V pyridoxal-phosphate-dependent aminotransferase family.</text>
</comment>
<feature type="domain" description="Aminotransferase class V" evidence="6">
    <location>
        <begin position="20"/>
        <end position="321"/>
    </location>
</feature>